<dbReference type="Proteomes" id="UP001597085">
    <property type="component" value="Unassembled WGS sequence"/>
</dbReference>
<keyword evidence="3" id="KW-1185">Reference proteome</keyword>
<dbReference type="Pfam" id="PF03473">
    <property type="entry name" value="MOSC"/>
    <property type="match status" value="1"/>
</dbReference>
<accession>A0ABD6CTC9</accession>
<sequence length="257" mass="28666">MAQLERLRVYPVKGLGGIDVRAATVLDGGTLEGDREFALFDAEGDVINGKRTQRVHELATDYGPDSGTFAVETPSDETAEFDLARERERAAAWFGDFFDLDLTLERDVRRGFVDRREMGPSVVSTATLETIASWFEDISVEGARRRLRANIEIAGVPAFWEDRFVGDDAPSFEIGDVRFEGVTPCGRCVVPGRDPDTGAVTPDFRERFIEQRRETFPGWADEDAFEHFFTAMLIAGVPETHRGRRLRVGDSVTVLDA</sequence>
<reference evidence="2 3" key="1">
    <citation type="journal article" date="2019" name="Int. J. Syst. Evol. Microbiol.">
        <title>The Global Catalogue of Microorganisms (GCM) 10K type strain sequencing project: providing services to taxonomists for standard genome sequencing and annotation.</title>
        <authorList>
            <consortium name="The Broad Institute Genomics Platform"/>
            <consortium name="The Broad Institute Genome Sequencing Center for Infectious Disease"/>
            <person name="Wu L."/>
            <person name="Ma J."/>
        </authorList>
    </citation>
    <scope>NUCLEOTIDE SEQUENCE [LARGE SCALE GENOMIC DNA]</scope>
    <source>
        <strain evidence="2 3">CGMCC 1.12121</strain>
    </source>
</reference>
<dbReference type="InterPro" id="IPR011037">
    <property type="entry name" value="Pyrv_Knase-like_insert_dom_sf"/>
</dbReference>
<evidence type="ECO:0000313" key="2">
    <source>
        <dbReference type="EMBL" id="MFD1600872.1"/>
    </source>
</evidence>
<feature type="domain" description="MOSC" evidence="1">
    <location>
        <begin position="87"/>
        <end position="255"/>
    </location>
</feature>
<evidence type="ECO:0000259" key="1">
    <source>
        <dbReference type="PROSITE" id="PS51340"/>
    </source>
</evidence>
<evidence type="ECO:0000313" key="3">
    <source>
        <dbReference type="Proteomes" id="UP001597085"/>
    </source>
</evidence>
<organism evidence="2 3">
    <name type="scientific">Halobellus rarus</name>
    <dbReference type="NCBI Taxonomy" id="1126237"/>
    <lineage>
        <taxon>Archaea</taxon>
        <taxon>Methanobacteriati</taxon>
        <taxon>Methanobacteriota</taxon>
        <taxon>Stenosarchaea group</taxon>
        <taxon>Halobacteria</taxon>
        <taxon>Halobacteriales</taxon>
        <taxon>Haloferacaceae</taxon>
        <taxon>Halobellus</taxon>
    </lineage>
</organism>
<comment type="caution">
    <text evidence="2">The sequence shown here is derived from an EMBL/GenBank/DDBJ whole genome shotgun (WGS) entry which is preliminary data.</text>
</comment>
<dbReference type="RefSeq" id="WP_256422977.1">
    <property type="nucleotide sequence ID" value="NZ_JANHDI010000016.1"/>
</dbReference>
<dbReference type="Pfam" id="PF03476">
    <property type="entry name" value="MOSC_N"/>
    <property type="match status" value="1"/>
</dbReference>
<dbReference type="AlphaFoldDB" id="A0ABD6CTC9"/>
<dbReference type="InterPro" id="IPR005302">
    <property type="entry name" value="MoCF_Sase_C"/>
</dbReference>
<proteinExistence type="predicted"/>
<dbReference type="PROSITE" id="PS51340">
    <property type="entry name" value="MOSC"/>
    <property type="match status" value="1"/>
</dbReference>
<dbReference type="EMBL" id="JBHUDK010000018">
    <property type="protein sequence ID" value="MFD1600872.1"/>
    <property type="molecule type" value="Genomic_DNA"/>
</dbReference>
<dbReference type="InterPro" id="IPR005303">
    <property type="entry name" value="MOCOS_middle"/>
</dbReference>
<protein>
    <submittedName>
        <fullName evidence="2">MOSC domain-containing protein</fullName>
    </submittedName>
</protein>
<name>A0ABD6CTC9_9EURY</name>
<dbReference type="SUPFAM" id="SSF50800">
    <property type="entry name" value="PK beta-barrel domain-like"/>
    <property type="match status" value="1"/>
</dbReference>
<gene>
    <name evidence="2" type="ORF">ACFSBX_18220</name>
</gene>